<sequence length="476" mass="50259">MYLRRFLFCVMLLLSITGFAQIGIGTTSPDASSLLDVNSTTQGILTPRMTTTQRLAISDPAEGLLVYDTDESAFYYYETGSWSQLKGAETRDNFVLVKSEADFPAVSGSAITLEENTYYEINGTIELSAPINLNGAYVSGLDANEDVLSYSGGVVFKGSKGGSIRNVTITGQKAFEIAGTAAETLLVQNTVIVNTTTSVGSISGLGLFFGNIVQFVGNANGITYSDIGNLLLNNQAWLSSNSGTYEKLTGAFSLVQKVSGFSTVNGSAIAFDVSANPTVSNGVLLSTVFSGTSSNPYVSRYTAGSYTGYNFTNNWTVNCPGIPVESDNAATGDINFSFPVGSGAITTFSTTGSSGRTKIQGTTASNNLFRFEKVGENRITYRGKKTRYFQINASVSYQASADLTLILYIAKNGTVLTDTKVYGRGASGFFVSDSGILALPIVGTVQLAPGDYIEIFGERFSGSGSISVVSANLAIK</sequence>
<evidence type="ECO:0000313" key="3">
    <source>
        <dbReference type="Proteomes" id="UP000290608"/>
    </source>
</evidence>
<dbReference type="Proteomes" id="UP000290608">
    <property type="component" value="Unassembled WGS sequence"/>
</dbReference>
<dbReference type="STRING" id="1122159.SAMN02745246_01746"/>
<feature type="chain" id="PRO_5020594482" description="Cell wall anchor protein" evidence="1">
    <location>
        <begin position="21"/>
        <end position="476"/>
    </location>
</feature>
<name>A0A4V1KSG1_9FLAO</name>
<dbReference type="RefSeq" id="WP_073098824.1">
    <property type="nucleotide sequence ID" value="NZ_QOVL01000006.1"/>
</dbReference>
<accession>A0A4V1KSG1</accession>
<gene>
    <name evidence="2" type="ORF">DSL99_1435</name>
</gene>
<reference evidence="2 3" key="1">
    <citation type="submission" date="2018-07" db="EMBL/GenBank/DDBJ databases">
        <title>Leeuwenhoekiella genomics.</title>
        <authorList>
            <person name="Tahon G."/>
            <person name="Willems A."/>
        </authorList>
    </citation>
    <scope>NUCLEOTIDE SEQUENCE [LARGE SCALE GENOMIC DNA]</scope>
    <source>
        <strain evidence="2 3">LMG 1345</strain>
    </source>
</reference>
<organism evidence="2 3">
    <name type="scientific">Leeuwenhoekiella marinoflava</name>
    <dbReference type="NCBI Taxonomy" id="988"/>
    <lineage>
        <taxon>Bacteria</taxon>
        <taxon>Pseudomonadati</taxon>
        <taxon>Bacteroidota</taxon>
        <taxon>Flavobacteriia</taxon>
        <taxon>Flavobacteriales</taxon>
        <taxon>Flavobacteriaceae</taxon>
        <taxon>Leeuwenhoekiella</taxon>
    </lineage>
</organism>
<evidence type="ECO:0000313" key="2">
    <source>
        <dbReference type="EMBL" id="RXG31618.1"/>
    </source>
</evidence>
<keyword evidence="1" id="KW-0732">Signal</keyword>
<dbReference type="EMBL" id="QOVL01000006">
    <property type="protein sequence ID" value="RXG31618.1"/>
    <property type="molecule type" value="Genomic_DNA"/>
</dbReference>
<comment type="caution">
    <text evidence="2">The sequence shown here is derived from an EMBL/GenBank/DDBJ whole genome shotgun (WGS) entry which is preliminary data.</text>
</comment>
<evidence type="ECO:0000256" key="1">
    <source>
        <dbReference type="SAM" id="SignalP"/>
    </source>
</evidence>
<dbReference type="AlphaFoldDB" id="A0A4V1KSG1"/>
<protein>
    <recommendedName>
        <fullName evidence="4">Cell wall anchor protein</fullName>
    </recommendedName>
</protein>
<proteinExistence type="predicted"/>
<evidence type="ECO:0008006" key="4">
    <source>
        <dbReference type="Google" id="ProtNLM"/>
    </source>
</evidence>
<feature type="signal peptide" evidence="1">
    <location>
        <begin position="1"/>
        <end position="20"/>
    </location>
</feature>